<protein>
    <submittedName>
        <fullName evidence="1">Uncharacterized protein</fullName>
    </submittedName>
</protein>
<dbReference type="Proteomes" id="UP000030645">
    <property type="component" value="Unassembled WGS sequence"/>
</dbReference>
<organism evidence="1 2">
    <name type="scientific">Morus notabilis</name>
    <dbReference type="NCBI Taxonomy" id="981085"/>
    <lineage>
        <taxon>Eukaryota</taxon>
        <taxon>Viridiplantae</taxon>
        <taxon>Streptophyta</taxon>
        <taxon>Embryophyta</taxon>
        <taxon>Tracheophyta</taxon>
        <taxon>Spermatophyta</taxon>
        <taxon>Magnoliopsida</taxon>
        <taxon>eudicotyledons</taxon>
        <taxon>Gunneridae</taxon>
        <taxon>Pentapetalae</taxon>
        <taxon>rosids</taxon>
        <taxon>fabids</taxon>
        <taxon>Rosales</taxon>
        <taxon>Moraceae</taxon>
        <taxon>Moreae</taxon>
        <taxon>Morus</taxon>
    </lineage>
</organism>
<dbReference type="AlphaFoldDB" id="W9RY03"/>
<keyword evidence="2" id="KW-1185">Reference proteome</keyword>
<accession>W9RY03</accession>
<name>W9RY03_9ROSA</name>
<dbReference type="EMBL" id="KE345811">
    <property type="protein sequence ID" value="EXC17277.1"/>
    <property type="molecule type" value="Genomic_DNA"/>
</dbReference>
<evidence type="ECO:0000313" key="1">
    <source>
        <dbReference type="EMBL" id="EXC17277.1"/>
    </source>
</evidence>
<proteinExistence type="predicted"/>
<gene>
    <name evidence="1" type="ORF">L484_027464</name>
</gene>
<evidence type="ECO:0000313" key="2">
    <source>
        <dbReference type="Proteomes" id="UP000030645"/>
    </source>
</evidence>
<sequence length="186" mass="20312">MEELNHIIAISSFVRESPNLGSKGPESGAALGWCSELLAPGRVIKCSSMDLFEKVSTESWMGREKQALVGAFQALRVWSLQHSDSLQGVGGRMDDWRWQRWRWSGRVSLRRCGPCGCSGVTSFLGLRPWLGGGPMGWAWSLVGGGWRQCHWLGSTPASLQAIGFIVPSLLVRGGGWRVIGDLTVVT</sequence>
<reference evidence="2" key="1">
    <citation type="submission" date="2013-01" db="EMBL/GenBank/DDBJ databases">
        <title>Draft Genome Sequence of a Mulberry Tree, Morus notabilis C.K. Schneid.</title>
        <authorList>
            <person name="He N."/>
            <person name="Zhao S."/>
        </authorList>
    </citation>
    <scope>NUCLEOTIDE SEQUENCE</scope>
</reference>